<gene>
    <name evidence="2" type="ORF">MKW98_020896</name>
</gene>
<reference evidence="2" key="1">
    <citation type="submission" date="2022-04" db="EMBL/GenBank/DDBJ databases">
        <title>A functionally conserved STORR gene fusion in Papaver species that diverged 16.8 million years ago.</title>
        <authorList>
            <person name="Catania T."/>
        </authorList>
    </citation>
    <scope>NUCLEOTIDE SEQUENCE</scope>
    <source>
        <strain evidence="2">S-188037</strain>
    </source>
</reference>
<feature type="region of interest" description="Disordered" evidence="1">
    <location>
        <begin position="210"/>
        <end position="242"/>
    </location>
</feature>
<proteinExistence type="predicted"/>
<feature type="non-terminal residue" evidence="2">
    <location>
        <position position="1"/>
    </location>
</feature>
<comment type="caution">
    <text evidence="2">The sequence shown here is derived from an EMBL/GenBank/DDBJ whole genome shotgun (WGS) entry which is preliminary data.</text>
</comment>
<dbReference type="Proteomes" id="UP001202328">
    <property type="component" value="Unassembled WGS sequence"/>
</dbReference>
<feature type="compositionally biased region" description="Basic and acidic residues" evidence="1">
    <location>
        <begin position="219"/>
        <end position="234"/>
    </location>
</feature>
<organism evidence="2 3">
    <name type="scientific">Papaver atlanticum</name>
    <dbReference type="NCBI Taxonomy" id="357466"/>
    <lineage>
        <taxon>Eukaryota</taxon>
        <taxon>Viridiplantae</taxon>
        <taxon>Streptophyta</taxon>
        <taxon>Embryophyta</taxon>
        <taxon>Tracheophyta</taxon>
        <taxon>Spermatophyta</taxon>
        <taxon>Magnoliopsida</taxon>
        <taxon>Ranunculales</taxon>
        <taxon>Papaveraceae</taxon>
        <taxon>Papaveroideae</taxon>
        <taxon>Papaver</taxon>
    </lineage>
</organism>
<sequence length="242" mass="28171">NERTWFNPRGPRFVQISSTSVFAGMAKLCQDIVLTIIVRLPVKSILRFRCAHANLIDYAATTFVYVESLVPLNSGTYIELPEIEDPKGNSEDEGGSEEEEEEGEEEEYEIAEGFPASPKSVNEARETSPRKSCETLARYNHYVENYMDLKRRKLELETRKLDFKIRVQENRQENQHMGMDTSKMNALQLQWWQMRANQIAEKYRVFDMSIGDVNDDKEEDKNRNDVEQEEDVKNSKKKAKMT</sequence>
<feature type="region of interest" description="Disordered" evidence="1">
    <location>
        <begin position="80"/>
        <end position="129"/>
    </location>
</feature>
<dbReference type="EMBL" id="JAJJMB010001778">
    <property type="protein sequence ID" value="KAI3955263.1"/>
    <property type="molecule type" value="Genomic_DNA"/>
</dbReference>
<feature type="compositionally biased region" description="Acidic residues" evidence="1">
    <location>
        <begin position="91"/>
        <end position="110"/>
    </location>
</feature>
<evidence type="ECO:0000256" key="1">
    <source>
        <dbReference type="SAM" id="MobiDB-lite"/>
    </source>
</evidence>
<evidence type="ECO:0000313" key="2">
    <source>
        <dbReference type="EMBL" id="KAI3955263.1"/>
    </source>
</evidence>
<evidence type="ECO:0000313" key="3">
    <source>
        <dbReference type="Proteomes" id="UP001202328"/>
    </source>
</evidence>
<keyword evidence="3" id="KW-1185">Reference proteome</keyword>
<dbReference type="AlphaFoldDB" id="A0AAD4TGJ1"/>
<protein>
    <submittedName>
        <fullName evidence="2">Uncharacterized protein</fullName>
    </submittedName>
</protein>
<name>A0AAD4TGJ1_9MAGN</name>
<accession>A0AAD4TGJ1</accession>